<keyword evidence="6" id="KW-1185">Reference proteome</keyword>
<dbReference type="AlphaFoldDB" id="A0A4V1ABP6"/>
<comment type="cofactor">
    <cofactor evidence="1 4">
        <name>a divalent metal cation</name>
        <dbReference type="ChEBI" id="CHEBI:60240"/>
    </cofactor>
</comment>
<comment type="similarity">
    <text evidence="4">Belongs to the Maf family. YhdE subfamily.</text>
</comment>
<dbReference type="Pfam" id="PF02545">
    <property type="entry name" value="Maf"/>
    <property type="match status" value="1"/>
</dbReference>
<sequence length="207" mass="22421">MSDFIYLASQSPRRKQLLEQWGVRCELLLPDADEDVEALEAVKPGEAPAAYVQRVTALKLEASVDRLRRRGWLLAPVLCADTTVTLGRRILGKPADAAEARRMLSDLSGRRHRVLTAVAVARPGVRGPGRQWAALSTSQVEFDPWSGADIRRYVDSGEPMGKAGAYAIQGAAALHIRHISGSYSGIMGLPAHETAQLLRSAGVRLAC</sequence>
<evidence type="ECO:0000313" key="6">
    <source>
        <dbReference type="Proteomes" id="UP000293912"/>
    </source>
</evidence>
<dbReference type="SUPFAM" id="SSF52972">
    <property type="entry name" value="ITPase-like"/>
    <property type="match status" value="1"/>
</dbReference>
<keyword evidence="2 4" id="KW-0378">Hydrolase</keyword>
<dbReference type="KEGG" id="hpse:HPF_13405"/>
<keyword evidence="4" id="KW-0963">Cytoplasm</keyword>
<dbReference type="CDD" id="cd00555">
    <property type="entry name" value="Maf"/>
    <property type="match status" value="1"/>
</dbReference>
<comment type="subcellular location">
    <subcellularLocation>
        <location evidence="4">Cytoplasm</location>
    </subcellularLocation>
</comment>
<reference evidence="5 6" key="1">
    <citation type="submission" date="2019-03" db="EMBL/GenBank/DDBJ databases">
        <authorList>
            <person name="Sebastian G."/>
            <person name="Baumann P."/>
            <person name="Ruckert C."/>
            <person name="Kalinowski J."/>
            <person name="Nebel B."/>
            <person name="Takors R."/>
            <person name="Blombach B."/>
        </authorList>
    </citation>
    <scope>NUCLEOTIDE SEQUENCE [LARGE SCALE GENOMIC DNA]</scope>
    <source>
        <strain evidence="5 6">DSM 1084</strain>
    </source>
</reference>
<feature type="site" description="Important for substrate specificity" evidence="4">
    <location>
        <position position="82"/>
    </location>
</feature>
<protein>
    <recommendedName>
        <fullName evidence="4">dTTP/UTP pyrophosphatase</fullName>
        <shortName evidence="4">dTTPase/UTPase</shortName>
        <ecNumber evidence="4">3.6.1.9</ecNumber>
    </recommendedName>
    <alternativeName>
        <fullName evidence="4">Nucleoside triphosphate pyrophosphatase</fullName>
    </alternativeName>
    <alternativeName>
        <fullName evidence="4">Nucleotide pyrophosphatase</fullName>
        <shortName evidence="4">Nucleotide PPase</shortName>
    </alternativeName>
</protein>
<dbReference type="GO" id="GO:0036221">
    <property type="term" value="F:UTP diphosphatase activity"/>
    <property type="evidence" value="ECO:0007669"/>
    <property type="project" value="RHEA"/>
</dbReference>
<accession>A0A4V1ABP6</accession>
<evidence type="ECO:0000313" key="5">
    <source>
        <dbReference type="EMBL" id="QBM28693.1"/>
    </source>
</evidence>
<dbReference type="InterPro" id="IPR003697">
    <property type="entry name" value="Maf-like"/>
</dbReference>
<organism evidence="5 6">
    <name type="scientific">Hydrogenophaga pseudoflava</name>
    <name type="common">Pseudomonas carboxydoflava</name>
    <dbReference type="NCBI Taxonomy" id="47421"/>
    <lineage>
        <taxon>Bacteria</taxon>
        <taxon>Pseudomonadati</taxon>
        <taxon>Pseudomonadota</taxon>
        <taxon>Betaproteobacteria</taxon>
        <taxon>Burkholderiales</taxon>
        <taxon>Comamonadaceae</taxon>
        <taxon>Hydrogenophaga</taxon>
    </lineage>
</organism>
<dbReference type="Gene3D" id="3.90.950.10">
    <property type="match status" value="1"/>
</dbReference>
<dbReference type="InterPro" id="IPR029001">
    <property type="entry name" value="ITPase-like_fam"/>
</dbReference>
<name>A0A4V1ABP6_HYDPS</name>
<dbReference type="EC" id="3.6.1.9" evidence="4"/>
<dbReference type="PANTHER" id="PTHR43213:SF5">
    <property type="entry name" value="BIFUNCTIONAL DTTP_UTP PYROPHOSPHATASE_METHYLTRANSFERASE PROTEIN-RELATED"/>
    <property type="match status" value="1"/>
</dbReference>
<feature type="site" description="Important for substrate specificity" evidence="4">
    <location>
        <position position="169"/>
    </location>
</feature>
<keyword evidence="3 4" id="KW-0546">Nucleotide metabolism</keyword>
<dbReference type="GO" id="GO:0009117">
    <property type="term" value="P:nucleotide metabolic process"/>
    <property type="evidence" value="ECO:0007669"/>
    <property type="project" value="UniProtKB-KW"/>
</dbReference>
<evidence type="ECO:0000256" key="2">
    <source>
        <dbReference type="ARBA" id="ARBA00022801"/>
    </source>
</evidence>
<comment type="catalytic activity">
    <reaction evidence="4">
        <text>dTTP + H2O = dTMP + diphosphate + H(+)</text>
        <dbReference type="Rhea" id="RHEA:28534"/>
        <dbReference type="ChEBI" id="CHEBI:15377"/>
        <dbReference type="ChEBI" id="CHEBI:15378"/>
        <dbReference type="ChEBI" id="CHEBI:33019"/>
        <dbReference type="ChEBI" id="CHEBI:37568"/>
        <dbReference type="ChEBI" id="CHEBI:63528"/>
        <dbReference type="EC" id="3.6.1.9"/>
    </reaction>
</comment>
<evidence type="ECO:0000256" key="1">
    <source>
        <dbReference type="ARBA" id="ARBA00001968"/>
    </source>
</evidence>
<comment type="caution">
    <text evidence="4">Lacks conserved residue(s) required for the propagation of feature annotation.</text>
</comment>
<comment type="catalytic activity">
    <reaction evidence="4">
        <text>UTP + H2O = UMP + diphosphate + H(+)</text>
        <dbReference type="Rhea" id="RHEA:29395"/>
        <dbReference type="ChEBI" id="CHEBI:15377"/>
        <dbReference type="ChEBI" id="CHEBI:15378"/>
        <dbReference type="ChEBI" id="CHEBI:33019"/>
        <dbReference type="ChEBI" id="CHEBI:46398"/>
        <dbReference type="ChEBI" id="CHEBI:57865"/>
        <dbReference type="EC" id="3.6.1.9"/>
    </reaction>
</comment>
<dbReference type="Proteomes" id="UP000293912">
    <property type="component" value="Chromosome"/>
</dbReference>
<dbReference type="NCBIfam" id="TIGR00172">
    <property type="entry name" value="maf"/>
    <property type="match status" value="1"/>
</dbReference>
<dbReference type="HAMAP" id="MF_00528">
    <property type="entry name" value="Maf"/>
    <property type="match status" value="1"/>
</dbReference>
<gene>
    <name evidence="5" type="primary">yhdE</name>
    <name evidence="5" type="ORF">HPF_13405</name>
</gene>
<dbReference type="PANTHER" id="PTHR43213">
    <property type="entry name" value="BIFUNCTIONAL DTTP/UTP PYROPHOSPHATASE/METHYLTRANSFERASE PROTEIN-RELATED"/>
    <property type="match status" value="1"/>
</dbReference>
<comment type="function">
    <text evidence="4">Nucleoside triphosphate pyrophosphatase that hydrolyzes dTTP and UTP. May have a dual role in cell division arrest and in preventing the incorporation of modified nucleotides into cellular nucleic acids.</text>
</comment>
<dbReference type="PIRSF" id="PIRSF006305">
    <property type="entry name" value="Maf"/>
    <property type="match status" value="1"/>
</dbReference>
<evidence type="ECO:0000256" key="4">
    <source>
        <dbReference type="HAMAP-Rule" id="MF_00528"/>
    </source>
</evidence>
<feature type="active site" description="Proton acceptor" evidence="4">
    <location>
        <position position="81"/>
    </location>
</feature>
<evidence type="ECO:0000256" key="3">
    <source>
        <dbReference type="ARBA" id="ARBA00023080"/>
    </source>
</evidence>
<dbReference type="RefSeq" id="WP_079365799.1">
    <property type="nucleotide sequence ID" value="NZ_CP037867.1"/>
</dbReference>
<dbReference type="GO" id="GO:0005737">
    <property type="term" value="C:cytoplasm"/>
    <property type="evidence" value="ECO:0007669"/>
    <property type="project" value="UniProtKB-SubCell"/>
</dbReference>
<dbReference type="GO" id="GO:0036218">
    <property type="term" value="F:dTTP diphosphatase activity"/>
    <property type="evidence" value="ECO:0007669"/>
    <property type="project" value="RHEA"/>
</dbReference>
<dbReference type="EMBL" id="CP037867">
    <property type="protein sequence ID" value="QBM28693.1"/>
    <property type="molecule type" value="Genomic_DNA"/>
</dbReference>
<feature type="site" description="Important for substrate specificity" evidence="4">
    <location>
        <position position="13"/>
    </location>
</feature>
<proteinExistence type="inferred from homology"/>